<evidence type="ECO:0000259" key="9">
    <source>
        <dbReference type="Pfam" id="PF02225"/>
    </source>
</evidence>
<evidence type="ECO:0008006" key="14">
    <source>
        <dbReference type="Google" id="ProtNLM"/>
    </source>
</evidence>
<proteinExistence type="inferred from homology"/>
<comment type="caution">
    <text evidence="12">The sequence shown here is derived from an EMBL/GenBank/DDBJ whole genome shotgun (WGS) entry which is preliminary data.</text>
</comment>
<evidence type="ECO:0000256" key="7">
    <source>
        <dbReference type="SAM" id="SignalP"/>
    </source>
</evidence>
<dbReference type="InterPro" id="IPR045051">
    <property type="entry name" value="SBT"/>
</dbReference>
<sequence length="713" mass="76801">MKASTMKKKLVLSLLLMLLLPLLASCVERQVYIVYFGEHRGKKTFNEIEETHHSYLFSVKESEEEAKSSLLYSYKNSINGFAAVLTRHEASKLSELEEVVSVFRSKPGKYSLQTTRSWEFVGLEEGEKSKKLKKDDFWFKARYGKEVIVGLLDSGVWPESKSFSDEGMGPIPKSWRGICQNGDAFNSSNCNRKLIGARYYLKGYEQHYGPLNTSLDYKSPRDMDGHGTHTSSTVGGRTVPNASALGGFARGTASGGAPLAHLAIYKVCWAIPGQGKEDGNTCFAEDMLAAIDDAIGDGVHVISISIGTSQPTPYPKDGIAIGALHAIRNNIVVACSAGNSGPAPSTLSNPAPWIITVGASSVDRVFFAPLVLGNGMKIEGQTVTPYELKKKMYPLVYAAHVVAPKVPKNYIAGQCLPGSLSPKKARGKIVFCMRGNGTRVGKGEEVKRAGGVGFILGNSPDNGAELAADAHVLPATAVNSDNAIKILKYINFTKEPMAYIVPARTVLHSKPAPFMAAFTSRGPNTITPDILKPDITAPGLNILAAWSEASSPTKLASDHRVVKPTKAADPGLVYDASYTDYLLFLCSSGLPNFDPSFKCPKLSPTTTTNNLNYPSLAISKLNGTVTVERTVTNVGDGKSVYFSSVKPPLGFSIKVSPPILFFSHMGEKKSFTITVKAESDGVGTVGKNGYRFGWFTWTDGVHIVRSPMAVSLA</sequence>
<dbReference type="InterPro" id="IPR003137">
    <property type="entry name" value="PA_domain"/>
</dbReference>
<evidence type="ECO:0000313" key="12">
    <source>
        <dbReference type="EMBL" id="THG14716.1"/>
    </source>
</evidence>
<feature type="domain" description="Peptidase S8/S53" evidence="8">
    <location>
        <begin position="144"/>
        <end position="550"/>
    </location>
</feature>
<dbReference type="Pfam" id="PF17766">
    <property type="entry name" value="fn3_6"/>
    <property type="match status" value="1"/>
</dbReference>
<dbReference type="PANTHER" id="PTHR10795">
    <property type="entry name" value="PROPROTEIN CONVERTASE SUBTILISIN/KEXIN"/>
    <property type="match status" value="1"/>
</dbReference>
<dbReference type="Pfam" id="PF02225">
    <property type="entry name" value="PA"/>
    <property type="match status" value="1"/>
</dbReference>
<organism evidence="12 13">
    <name type="scientific">Camellia sinensis var. sinensis</name>
    <name type="common">China tea</name>
    <dbReference type="NCBI Taxonomy" id="542762"/>
    <lineage>
        <taxon>Eukaryota</taxon>
        <taxon>Viridiplantae</taxon>
        <taxon>Streptophyta</taxon>
        <taxon>Embryophyta</taxon>
        <taxon>Tracheophyta</taxon>
        <taxon>Spermatophyta</taxon>
        <taxon>Magnoliopsida</taxon>
        <taxon>eudicotyledons</taxon>
        <taxon>Gunneridae</taxon>
        <taxon>Pentapetalae</taxon>
        <taxon>asterids</taxon>
        <taxon>Ericales</taxon>
        <taxon>Theaceae</taxon>
        <taxon>Camellia</taxon>
    </lineage>
</organism>
<keyword evidence="3 7" id="KW-0732">Signal</keyword>
<dbReference type="Proteomes" id="UP000306102">
    <property type="component" value="Unassembled WGS sequence"/>
</dbReference>
<evidence type="ECO:0000256" key="5">
    <source>
        <dbReference type="ARBA" id="ARBA00022825"/>
    </source>
</evidence>
<dbReference type="InterPro" id="IPR036852">
    <property type="entry name" value="Peptidase_S8/S53_dom_sf"/>
</dbReference>
<evidence type="ECO:0000256" key="3">
    <source>
        <dbReference type="ARBA" id="ARBA00022729"/>
    </source>
</evidence>
<dbReference type="InterPro" id="IPR010259">
    <property type="entry name" value="S8pro/Inhibitor_I9"/>
</dbReference>
<dbReference type="EMBL" id="SDRB02005126">
    <property type="protein sequence ID" value="THG14716.1"/>
    <property type="molecule type" value="Genomic_DNA"/>
</dbReference>
<protein>
    <recommendedName>
        <fullName evidence="14">Subtilisin-like protease</fullName>
    </recommendedName>
</protein>
<dbReference type="CDD" id="cd02120">
    <property type="entry name" value="PA_subtilisin_like"/>
    <property type="match status" value="1"/>
</dbReference>
<dbReference type="GO" id="GO:0004252">
    <property type="term" value="F:serine-type endopeptidase activity"/>
    <property type="evidence" value="ECO:0007669"/>
    <property type="project" value="InterPro"/>
</dbReference>
<comment type="caution">
    <text evidence="6">Lacks conserved residue(s) required for the propagation of feature annotation.</text>
</comment>
<keyword evidence="2" id="KW-0645">Protease</keyword>
<keyword evidence="5" id="KW-0720">Serine protease</keyword>
<evidence type="ECO:0000259" key="8">
    <source>
        <dbReference type="Pfam" id="PF00082"/>
    </source>
</evidence>
<accession>A0A4S4EFY0</accession>
<feature type="domain" description="PA" evidence="9">
    <location>
        <begin position="415"/>
        <end position="483"/>
    </location>
</feature>
<gene>
    <name evidence="12" type="ORF">TEA_015647</name>
</gene>
<dbReference type="PROSITE" id="PS51257">
    <property type="entry name" value="PROKAR_LIPOPROTEIN"/>
    <property type="match status" value="1"/>
</dbReference>
<dbReference type="SUPFAM" id="SSF52743">
    <property type="entry name" value="Subtilisin-like"/>
    <property type="match status" value="1"/>
</dbReference>
<feature type="domain" description="Subtilisin-like protease fibronectin type-III" evidence="11">
    <location>
        <begin position="610"/>
        <end position="710"/>
    </location>
</feature>
<feature type="signal peptide" evidence="7">
    <location>
        <begin position="1"/>
        <end position="26"/>
    </location>
</feature>
<dbReference type="FunFam" id="3.30.70.80:FF:000002">
    <property type="entry name" value="Subtilisin-like protease SBT5.3"/>
    <property type="match status" value="1"/>
</dbReference>
<evidence type="ECO:0000259" key="10">
    <source>
        <dbReference type="Pfam" id="PF05922"/>
    </source>
</evidence>
<evidence type="ECO:0000256" key="2">
    <source>
        <dbReference type="ARBA" id="ARBA00022670"/>
    </source>
</evidence>
<dbReference type="InterPro" id="IPR041469">
    <property type="entry name" value="Subtilisin-like_FN3"/>
</dbReference>
<evidence type="ECO:0000256" key="1">
    <source>
        <dbReference type="ARBA" id="ARBA00011073"/>
    </source>
</evidence>
<keyword evidence="13" id="KW-1185">Reference proteome</keyword>
<dbReference type="STRING" id="542762.A0A4S4EFY0"/>
<reference evidence="12 13" key="1">
    <citation type="journal article" date="2018" name="Proc. Natl. Acad. Sci. U.S.A.">
        <title>Draft genome sequence of Camellia sinensis var. sinensis provides insights into the evolution of the tea genome and tea quality.</title>
        <authorList>
            <person name="Wei C."/>
            <person name="Yang H."/>
            <person name="Wang S."/>
            <person name="Zhao J."/>
            <person name="Liu C."/>
            <person name="Gao L."/>
            <person name="Xia E."/>
            <person name="Lu Y."/>
            <person name="Tai Y."/>
            <person name="She G."/>
            <person name="Sun J."/>
            <person name="Cao H."/>
            <person name="Tong W."/>
            <person name="Gao Q."/>
            <person name="Li Y."/>
            <person name="Deng W."/>
            <person name="Jiang X."/>
            <person name="Wang W."/>
            <person name="Chen Q."/>
            <person name="Zhang S."/>
            <person name="Li H."/>
            <person name="Wu J."/>
            <person name="Wang P."/>
            <person name="Li P."/>
            <person name="Shi C."/>
            <person name="Zheng F."/>
            <person name="Jian J."/>
            <person name="Huang B."/>
            <person name="Shan D."/>
            <person name="Shi M."/>
            <person name="Fang C."/>
            <person name="Yue Y."/>
            <person name="Li F."/>
            <person name="Li D."/>
            <person name="Wei S."/>
            <person name="Han B."/>
            <person name="Jiang C."/>
            <person name="Yin Y."/>
            <person name="Xia T."/>
            <person name="Zhang Z."/>
            <person name="Bennetzen J.L."/>
            <person name="Zhao S."/>
            <person name="Wan X."/>
        </authorList>
    </citation>
    <scope>NUCLEOTIDE SEQUENCE [LARGE SCALE GENOMIC DNA]</scope>
    <source>
        <strain evidence="13">cv. Shuchazao</strain>
        <tissue evidence="12">Leaf</tissue>
    </source>
</reference>
<dbReference type="GO" id="GO:0006508">
    <property type="term" value="P:proteolysis"/>
    <property type="evidence" value="ECO:0007669"/>
    <property type="project" value="UniProtKB-KW"/>
</dbReference>
<dbReference type="Pfam" id="PF05922">
    <property type="entry name" value="Inhibitor_I9"/>
    <property type="match status" value="1"/>
</dbReference>
<evidence type="ECO:0000256" key="6">
    <source>
        <dbReference type="PROSITE-ProRule" id="PRU01240"/>
    </source>
</evidence>
<dbReference type="FunFam" id="3.50.30.30:FF:000005">
    <property type="entry name" value="subtilisin-like protease SBT1.5"/>
    <property type="match status" value="1"/>
</dbReference>
<name>A0A4S4EFY0_CAMSN</name>
<feature type="chain" id="PRO_5020400734" description="Subtilisin-like protease" evidence="7">
    <location>
        <begin position="27"/>
        <end position="713"/>
    </location>
</feature>
<comment type="similarity">
    <text evidence="1 6">Belongs to the peptidase S8 family.</text>
</comment>
<dbReference type="Gene3D" id="2.60.40.2310">
    <property type="match status" value="1"/>
</dbReference>
<dbReference type="Gene3D" id="3.40.50.200">
    <property type="entry name" value="Peptidase S8/S53 domain"/>
    <property type="match status" value="1"/>
</dbReference>
<dbReference type="InterPro" id="IPR037045">
    <property type="entry name" value="S8pro/Inhibitor_I9_sf"/>
</dbReference>
<keyword evidence="4" id="KW-0378">Hydrolase</keyword>
<dbReference type="InterPro" id="IPR034197">
    <property type="entry name" value="Peptidases_S8_3"/>
</dbReference>
<evidence type="ECO:0000313" key="13">
    <source>
        <dbReference type="Proteomes" id="UP000306102"/>
    </source>
</evidence>
<evidence type="ECO:0000256" key="4">
    <source>
        <dbReference type="ARBA" id="ARBA00022801"/>
    </source>
</evidence>
<dbReference type="Pfam" id="PF00082">
    <property type="entry name" value="Peptidase_S8"/>
    <property type="match status" value="1"/>
</dbReference>
<dbReference type="CDD" id="cd04852">
    <property type="entry name" value="Peptidases_S8_3"/>
    <property type="match status" value="1"/>
</dbReference>
<dbReference type="InterPro" id="IPR000209">
    <property type="entry name" value="Peptidase_S8/S53_dom"/>
</dbReference>
<feature type="domain" description="Inhibitor I9" evidence="10">
    <location>
        <begin position="31"/>
        <end position="107"/>
    </location>
</feature>
<dbReference type="Gene3D" id="3.30.70.80">
    <property type="entry name" value="Peptidase S8 propeptide/proteinase inhibitor I9"/>
    <property type="match status" value="1"/>
</dbReference>
<dbReference type="AlphaFoldDB" id="A0A4S4EFY0"/>
<dbReference type="Gene3D" id="3.50.30.30">
    <property type="match status" value="1"/>
</dbReference>
<evidence type="ECO:0000259" key="11">
    <source>
        <dbReference type="Pfam" id="PF17766"/>
    </source>
</evidence>
<dbReference type="PROSITE" id="PS51892">
    <property type="entry name" value="SUBTILASE"/>
    <property type="match status" value="1"/>
</dbReference>